<reference evidence="1 2" key="1">
    <citation type="submission" date="2024-05" db="EMBL/GenBank/DDBJ databases">
        <title>Haplotype-resolved chromosome-level genome assembly of Huyou (Citrus changshanensis).</title>
        <authorList>
            <person name="Miao C."/>
            <person name="Chen W."/>
            <person name="Wu Y."/>
            <person name="Wang L."/>
            <person name="Zhao S."/>
            <person name="Grierson D."/>
            <person name="Xu C."/>
            <person name="Chen K."/>
        </authorList>
    </citation>
    <scope>NUCLEOTIDE SEQUENCE [LARGE SCALE GENOMIC DNA]</scope>
    <source>
        <strain evidence="1">01-14</strain>
        <tissue evidence="1">Leaf</tissue>
    </source>
</reference>
<accession>A0AAP0M044</accession>
<evidence type="ECO:0000313" key="2">
    <source>
        <dbReference type="Proteomes" id="UP001428341"/>
    </source>
</evidence>
<keyword evidence="2" id="KW-1185">Reference proteome</keyword>
<evidence type="ECO:0008006" key="3">
    <source>
        <dbReference type="Google" id="ProtNLM"/>
    </source>
</evidence>
<dbReference type="GO" id="GO:0000793">
    <property type="term" value="C:condensed chromosome"/>
    <property type="evidence" value="ECO:0007669"/>
    <property type="project" value="TreeGrafter"/>
</dbReference>
<organism evidence="1 2">
    <name type="scientific">Citrus x changshan-huyou</name>
    <dbReference type="NCBI Taxonomy" id="2935761"/>
    <lineage>
        <taxon>Eukaryota</taxon>
        <taxon>Viridiplantae</taxon>
        <taxon>Streptophyta</taxon>
        <taxon>Embryophyta</taxon>
        <taxon>Tracheophyta</taxon>
        <taxon>Spermatophyta</taxon>
        <taxon>Magnoliopsida</taxon>
        <taxon>eudicotyledons</taxon>
        <taxon>Gunneridae</taxon>
        <taxon>Pentapetalae</taxon>
        <taxon>rosids</taxon>
        <taxon>malvids</taxon>
        <taxon>Sapindales</taxon>
        <taxon>Rutaceae</taxon>
        <taxon>Aurantioideae</taxon>
        <taxon>Citrus</taxon>
    </lineage>
</organism>
<sequence>MEVSSVQRLCLHLISAAFQRCRVSEDLCRLSVVLKRSSDSDPSTVRISISDTGIGTSLEEFQGLKFSREVFDAEKWDILGILHCAPIELAYDVRAHKHADVALISSTFMKFCHALLTSFREIADIGDDEIYHYHLNLRESNSVRRLTRLPSNPKNGAKFSGTEIYLSISESIDVFLAEVIRFFQKILVLKIPVSSTFDSDDNVAIELVAEEGGVPGSQYRKVFLANECNPVPFSASNVERLKSGLEDYVMKHGNSLHRKCDSCFPNWEHLKVGSGRACCAESHRSAGLQMEVVIIVSEISETSPCFRSSSAETEVLYFKDFSPCPITQSSLTALTNIDWKSYGLMLKSIAVQGGYTALEWENLPPNIHIDMVLHCYHKQYQFTPPGQKTRSNRNLIKKAAKLALEDLKEKHAGAFLSAHALKICSYAPDLARTIAGLILSSNDSEFQEECFSILGLQSQNIINEIVEDSIQQKIISVIQMNDGKPLRSKEAASSFLFEDERLQEPNIQEEEYDAGELVFSSLDF</sequence>
<dbReference type="GO" id="GO:0042138">
    <property type="term" value="P:meiotic DNA double-strand break formation"/>
    <property type="evidence" value="ECO:0007669"/>
    <property type="project" value="InterPro"/>
</dbReference>
<dbReference type="GO" id="GO:0007131">
    <property type="term" value="P:reciprocal meiotic recombination"/>
    <property type="evidence" value="ECO:0007669"/>
    <property type="project" value="TreeGrafter"/>
</dbReference>
<dbReference type="GO" id="GO:0030674">
    <property type="term" value="F:protein-macromolecule adaptor activity"/>
    <property type="evidence" value="ECO:0007669"/>
    <property type="project" value="TreeGrafter"/>
</dbReference>
<gene>
    <name evidence="1" type="ORF">WN944_020310</name>
</gene>
<dbReference type="PANTHER" id="PTHR36722">
    <property type="entry name" value="TYPE 2 DNA TOPOISOMERASE 6 SUBUNIT B-LIKE"/>
    <property type="match status" value="1"/>
</dbReference>
<protein>
    <recommendedName>
        <fullName evidence="3">Type 2 DNA topoisomerase 6 subunit B-like</fullName>
    </recommendedName>
</protein>
<dbReference type="InterPro" id="IPR034566">
    <property type="entry name" value="MTOPVIB_plant"/>
</dbReference>
<dbReference type="EMBL" id="JBCGBO010000007">
    <property type="protein sequence ID" value="KAK9188905.1"/>
    <property type="molecule type" value="Genomic_DNA"/>
</dbReference>
<name>A0AAP0M044_9ROSI</name>
<dbReference type="AlphaFoldDB" id="A0AAP0M044"/>
<evidence type="ECO:0000313" key="1">
    <source>
        <dbReference type="EMBL" id="KAK9188905.1"/>
    </source>
</evidence>
<dbReference type="Proteomes" id="UP001428341">
    <property type="component" value="Unassembled WGS sequence"/>
</dbReference>
<comment type="caution">
    <text evidence="1">The sequence shown here is derived from an EMBL/GenBank/DDBJ whole genome shotgun (WGS) entry which is preliminary data.</text>
</comment>
<dbReference type="PANTHER" id="PTHR36722:SF1">
    <property type="entry name" value="TYPE 2 DNA TOPOISOMERASE 6 SUBUNIT B-LIKE"/>
    <property type="match status" value="1"/>
</dbReference>
<proteinExistence type="predicted"/>